<evidence type="ECO:0000313" key="8">
    <source>
        <dbReference type="Proteomes" id="UP000619118"/>
    </source>
</evidence>
<evidence type="ECO:0000256" key="5">
    <source>
        <dbReference type="SAM" id="MobiDB-lite"/>
    </source>
</evidence>
<feature type="region of interest" description="Disordered" evidence="5">
    <location>
        <begin position="32"/>
        <end position="58"/>
    </location>
</feature>
<feature type="compositionally biased region" description="Low complexity" evidence="5">
    <location>
        <begin position="32"/>
        <end position="45"/>
    </location>
</feature>
<dbReference type="Proteomes" id="UP000619118">
    <property type="component" value="Unassembled WGS sequence"/>
</dbReference>
<feature type="signal peptide" evidence="6">
    <location>
        <begin position="1"/>
        <end position="21"/>
    </location>
</feature>
<dbReference type="InterPro" id="IPR004564">
    <property type="entry name" value="OM_lipoprot_carrier_LolA-like"/>
</dbReference>
<evidence type="ECO:0000256" key="6">
    <source>
        <dbReference type="SAM" id="SignalP"/>
    </source>
</evidence>
<name>A0ABQ2R0H0_9GAMM</name>
<comment type="subunit">
    <text evidence="1">Monomer.</text>
</comment>
<accession>A0ABQ2R0H0</accession>
<keyword evidence="4" id="KW-0653">Protein transport</keyword>
<organism evidence="7 8">
    <name type="scientific">Shewanella litoralis</name>
    <dbReference type="NCBI Taxonomy" id="2282700"/>
    <lineage>
        <taxon>Bacteria</taxon>
        <taxon>Pseudomonadati</taxon>
        <taxon>Pseudomonadota</taxon>
        <taxon>Gammaproteobacteria</taxon>
        <taxon>Alteromonadales</taxon>
        <taxon>Shewanellaceae</taxon>
        <taxon>Shewanella</taxon>
    </lineage>
</organism>
<evidence type="ECO:0000256" key="1">
    <source>
        <dbReference type="ARBA" id="ARBA00011245"/>
    </source>
</evidence>
<dbReference type="SUPFAM" id="SSF89392">
    <property type="entry name" value="Prokaryotic lipoproteins and lipoprotein localization factors"/>
    <property type="match status" value="1"/>
</dbReference>
<evidence type="ECO:0008006" key="9">
    <source>
        <dbReference type="Google" id="ProtNLM"/>
    </source>
</evidence>
<evidence type="ECO:0000256" key="3">
    <source>
        <dbReference type="ARBA" id="ARBA00022729"/>
    </source>
</evidence>
<sequence>MPVIKALLLTSLLLCWSTLVANVSANPAPIAADNNAESSQSQSSSTQAHTDDKAQEDEAQLTKAQLAQINNLYQQPASSSALEALAQQLNLQADTRGQFLQQRHLAVLKKPLQSQGRFIFSPSQGLVWQQLKPFNSLMVLKDQQLTQQNSQGKVQQLSSAASGNPIAQQLPRLLQAIMAGDINALSADFRLFMPTETTGSVWQFGLQAKDPQVHAAMGNITLSGDKHIRTLIMTSQQTDISDYTYIQFTNTEQGPLSNSELALFSLSSGLAQ</sequence>
<keyword evidence="3 6" id="KW-0732">Signal</keyword>
<evidence type="ECO:0000256" key="4">
    <source>
        <dbReference type="ARBA" id="ARBA00022927"/>
    </source>
</evidence>
<reference evidence="8" key="1">
    <citation type="journal article" date="2019" name="Int. J. Syst. Evol. Microbiol.">
        <title>The Global Catalogue of Microorganisms (GCM) 10K type strain sequencing project: providing services to taxonomists for standard genome sequencing and annotation.</title>
        <authorList>
            <consortium name="The Broad Institute Genomics Platform"/>
            <consortium name="The Broad Institute Genome Sequencing Center for Infectious Disease"/>
            <person name="Wu L."/>
            <person name="Ma J."/>
        </authorList>
    </citation>
    <scope>NUCLEOTIDE SEQUENCE [LARGE SCALE GENOMIC DNA]</scope>
    <source>
        <strain evidence="8">JCM 32306</strain>
    </source>
</reference>
<dbReference type="InterPro" id="IPR029046">
    <property type="entry name" value="LolA/LolB/LppX"/>
</dbReference>
<dbReference type="EMBL" id="BMQX01000001">
    <property type="protein sequence ID" value="GGQ03600.1"/>
    <property type="molecule type" value="Genomic_DNA"/>
</dbReference>
<keyword evidence="8" id="KW-1185">Reference proteome</keyword>
<keyword evidence="2" id="KW-0813">Transport</keyword>
<dbReference type="Gene3D" id="2.50.20.10">
    <property type="entry name" value="Lipoprotein localisation LolA/LolB/LppX"/>
    <property type="match status" value="1"/>
</dbReference>
<comment type="caution">
    <text evidence="7">The sequence shown here is derived from an EMBL/GenBank/DDBJ whole genome shotgun (WGS) entry which is preliminary data.</text>
</comment>
<feature type="chain" id="PRO_5047440112" description="Outer membrane lipoprotein carrier protein LolA" evidence="6">
    <location>
        <begin position="22"/>
        <end position="272"/>
    </location>
</feature>
<proteinExistence type="predicted"/>
<dbReference type="Pfam" id="PF19574">
    <property type="entry name" value="LolA_3"/>
    <property type="match status" value="1"/>
</dbReference>
<evidence type="ECO:0000313" key="7">
    <source>
        <dbReference type="EMBL" id="GGQ03600.1"/>
    </source>
</evidence>
<dbReference type="CDD" id="cd16325">
    <property type="entry name" value="LolA"/>
    <property type="match status" value="1"/>
</dbReference>
<evidence type="ECO:0000256" key="2">
    <source>
        <dbReference type="ARBA" id="ARBA00022448"/>
    </source>
</evidence>
<protein>
    <recommendedName>
        <fullName evidence="9">Outer membrane lipoprotein carrier protein LolA</fullName>
    </recommendedName>
</protein>
<gene>
    <name evidence="7" type="ORF">GCM10009411_00860</name>
</gene>